<evidence type="ECO:0000256" key="1">
    <source>
        <dbReference type="SAM" id="MobiDB-lite"/>
    </source>
</evidence>
<feature type="region of interest" description="Disordered" evidence="1">
    <location>
        <begin position="1"/>
        <end position="30"/>
    </location>
</feature>
<proteinExistence type="predicted"/>
<dbReference type="EMBL" id="JAWDGP010001129">
    <property type="protein sequence ID" value="KAK3794388.1"/>
    <property type="molecule type" value="Genomic_DNA"/>
</dbReference>
<accession>A0AAE1AUZ4</accession>
<comment type="caution">
    <text evidence="2">The sequence shown here is derived from an EMBL/GenBank/DDBJ whole genome shotgun (WGS) entry which is preliminary data.</text>
</comment>
<sequence>MNGDNNKDREDDYNIGDGGRSSDGKIYDDDEVSDNINVMKTLLLMIDYYNDEFATADDGFNPKYDVDDNIYESVVANSNTDGGSDYEYDDHDCDDYEYNDHDCDDYAKYRRVCLLYSINIPYIF</sequence>
<evidence type="ECO:0000313" key="2">
    <source>
        <dbReference type="EMBL" id="KAK3794388.1"/>
    </source>
</evidence>
<organism evidence="2 3">
    <name type="scientific">Elysia crispata</name>
    <name type="common">lettuce slug</name>
    <dbReference type="NCBI Taxonomy" id="231223"/>
    <lineage>
        <taxon>Eukaryota</taxon>
        <taxon>Metazoa</taxon>
        <taxon>Spiralia</taxon>
        <taxon>Lophotrochozoa</taxon>
        <taxon>Mollusca</taxon>
        <taxon>Gastropoda</taxon>
        <taxon>Heterobranchia</taxon>
        <taxon>Euthyneura</taxon>
        <taxon>Panpulmonata</taxon>
        <taxon>Sacoglossa</taxon>
        <taxon>Placobranchoidea</taxon>
        <taxon>Plakobranchidae</taxon>
        <taxon>Elysia</taxon>
    </lineage>
</organism>
<dbReference type="AlphaFoldDB" id="A0AAE1AUZ4"/>
<keyword evidence="3" id="KW-1185">Reference proteome</keyword>
<reference evidence="2" key="1">
    <citation type="journal article" date="2023" name="G3 (Bethesda)">
        <title>A reference genome for the long-term kleptoplast-retaining sea slug Elysia crispata morphotype clarki.</title>
        <authorList>
            <person name="Eastman K.E."/>
            <person name="Pendleton A.L."/>
            <person name="Shaikh M.A."/>
            <person name="Suttiyut T."/>
            <person name="Ogas R."/>
            <person name="Tomko P."/>
            <person name="Gavelis G."/>
            <person name="Widhalm J.R."/>
            <person name="Wisecaver J.H."/>
        </authorList>
    </citation>
    <scope>NUCLEOTIDE SEQUENCE</scope>
    <source>
        <strain evidence="2">ECLA1</strain>
    </source>
</reference>
<evidence type="ECO:0000313" key="3">
    <source>
        <dbReference type="Proteomes" id="UP001283361"/>
    </source>
</evidence>
<dbReference type="Proteomes" id="UP001283361">
    <property type="component" value="Unassembled WGS sequence"/>
</dbReference>
<gene>
    <name evidence="2" type="ORF">RRG08_061055</name>
</gene>
<feature type="compositionally biased region" description="Basic and acidic residues" evidence="1">
    <location>
        <begin position="1"/>
        <end position="12"/>
    </location>
</feature>
<name>A0AAE1AUZ4_9GAST</name>
<protein>
    <submittedName>
        <fullName evidence="2">Uncharacterized protein</fullName>
    </submittedName>
</protein>